<gene>
    <name evidence="8" type="primary">malT</name>
    <name evidence="10" type="ORF">MT2528_0845</name>
    <name evidence="11" type="ORF">NVI5450_4640</name>
</gene>
<dbReference type="InterPro" id="IPR000792">
    <property type="entry name" value="Tscrpt_reg_LuxR_C"/>
</dbReference>
<evidence type="ECO:0000256" key="6">
    <source>
        <dbReference type="ARBA" id="ARBA00023163"/>
    </source>
</evidence>
<comment type="function">
    <text evidence="8">Positively regulates the transcription of the maltose regulon whose gene products are responsible for uptake and catabolism of malto-oligosaccharides. Specifically binds to the promoter region of its target genes, recognizing a short DNA motif called the MalT box.</text>
</comment>
<evidence type="ECO:0000313" key="13">
    <source>
        <dbReference type="Proteomes" id="UP000183794"/>
    </source>
</evidence>
<dbReference type="OrthoDB" id="1123107at2"/>
<keyword evidence="3 8" id="KW-0805">Transcription regulation</keyword>
<keyword evidence="12" id="KW-1185">Reference proteome</keyword>
<evidence type="ECO:0000313" key="11">
    <source>
        <dbReference type="EMBL" id="SGZ18382.1"/>
    </source>
</evidence>
<comment type="activity regulation">
    <text evidence="8">Activated by ATP and maltotriose, which are both required for DNA binding.</text>
</comment>
<evidence type="ECO:0000256" key="5">
    <source>
        <dbReference type="ARBA" id="ARBA00023159"/>
    </source>
</evidence>
<dbReference type="InterPro" id="IPR016032">
    <property type="entry name" value="Sig_transdc_resp-reg_C-effctor"/>
</dbReference>
<reference evidence="11 13" key="2">
    <citation type="submission" date="2016-11" db="EMBL/GenBank/DDBJ databases">
        <authorList>
            <person name="Jaros S."/>
            <person name="Januszkiewicz K."/>
            <person name="Wedrychowicz H."/>
        </authorList>
    </citation>
    <scope>NUCLEOTIDE SEQUENCE [LARGE SCALE GENOMIC DNA]</scope>
    <source>
        <strain evidence="11">NVI 5450</strain>
    </source>
</reference>
<dbReference type="GO" id="GO:0005524">
    <property type="term" value="F:ATP binding"/>
    <property type="evidence" value="ECO:0007669"/>
    <property type="project" value="UniProtKB-UniRule"/>
</dbReference>
<evidence type="ECO:0000256" key="4">
    <source>
        <dbReference type="ARBA" id="ARBA00023125"/>
    </source>
</evidence>
<keyword evidence="4 8" id="KW-0238">DNA-binding</keyword>
<dbReference type="GO" id="GO:0045893">
    <property type="term" value="P:positive regulation of DNA-templated transcription"/>
    <property type="evidence" value="ECO:0007669"/>
    <property type="project" value="UniProtKB-UniRule"/>
</dbReference>
<keyword evidence="1 8" id="KW-0547">Nucleotide-binding</keyword>
<dbReference type="GO" id="GO:0003700">
    <property type="term" value="F:DNA-binding transcription factor activity"/>
    <property type="evidence" value="ECO:0007669"/>
    <property type="project" value="UniProtKB-UniRule"/>
</dbReference>
<dbReference type="PATRIC" id="fig|80854.5.peg.3370"/>
<dbReference type="PANTHER" id="PTHR44688">
    <property type="entry name" value="DNA-BINDING TRANSCRIPTIONAL ACTIVATOR DEVR_DOSR"/>
    <property type="match status" value="1"/>
</dbReference>
<dbReference type="GO" id="GO:0003677">
    <property type="term" value="F:DNA binding"/>
    <property type="evidence" value="ECO:0007669"/>
    <property type="project" value="UniProtKB-KW"/>
</dbReference>
<evidence type="ECO:0000259" key="9">
    <source>
        <dbReference type="PROSITE" id="PS50043"/>
    </source>
</evidence>
<dbReference type="SMART" id="SM00421">
    <property type="entry name" value="HTH_LUXR"/>
    <property type="match status" value="1"/>
</dbReference>
<evidence type="ECO:0000313" key="10">
    <source>
        <dbReference type="EMBL" id="SGY85419.1"/>
    </source>
</evidence>
<dbReference type="InterPro" id="IPR036388">
    <property type="entry name" value="WH-like_DNA-bd_sf"/>
</dbReference>
<dbReference type="PANTHER" id="PTHR44688:SF16">
    <property type="entry name" value="DNA-BINDING TRANSCRIPTIONAL ACTIVATOR DEVR_DOSR"/>
    <property type="match status" value="1"/>
</dbReference>
<sequence>MWITSKLNRPTRLHNSISRTRILDHLQDAAFNKLVLFRSPAGYGKTTMAAQWLKDHSQVGWFNIDETDNDTFRFVNYFIQAINKVTEQACINSQALAERRQYSSLPNLFSELFAELANYQSEFYLVLDDYHCINNDEIHEGLRFFLKYMPANCTLVVTSRTLPPLNTANLRIRDLLIELDSELLAFDDQEIVQFFEQRIGFNMSDTEVQKLQLKIEGWPSALQLIALQVKQKQHSVAESTEWISQIKQSHLWDYLAEEVFDLLDKSLQVFLMQCSVFTIFNTSLITEFFDNEAANNLLESLDKHGLFLHSLEGEQNWYRFHNLFADFLKHQRHTKLAQSSKQLHKDAARAWLKHDNPQQALFHAQRAKDSTLTAEILLAHGWHMFNQGELANLETTISQLQPDTLYQSPRLPLLRAWLAQSQHSYDQVGDLLAQALIELKQRNIELTLAEQGEFNALRAQVAINQNNPELALQLAENALEQLDPRNYRSRIVATSVIGEVNHVLGHLDRALAMMQQAERMARQYHVYPQALWSLLQQSEILIAQGHIQSAFELLDSADQLADKQHLQQLPLYEFLQRIRSQIYWRWNHLDLAEEFAHKGLNVLPKYCQSKYLQSYAILARVHISRGELDKAGRYIDLCGELIDQSDYHADWIANANFSQLLYWQAKGLNSQVEQWLQQSQPVADNACNHFTQSHGRNLARAYMLTENYSQALQILDHLQQAATRHQLIFEQQKNATLEAVFYSQSDDQTQALDKLKTALTLANTTSSICDFLIDAKMIAELLNGLLKQGNMAELERYRAEKLLAEMSIKRHNRAIYFDKDFVHKLLNNHNLPELIRTSPLTHREWQVLGLIYSRYSNEQISIELDVASTTIKTHIRNLYQKLNIANRREAIETAENLLKMIGY</sequence>
<feature type="binding site" evidence="8">
    <location>
        <begin position="39"/>
        <end position="46"/>
    </location>
    <ligand>
        <name>ATP</name>
        <dbReference type="ChEBI" id="CHEBI:30616"/>
    </ligand>
</feature>
<proteinExistence type="inferred from homology"/>
<organism evidence="11 13">
    <name type="scientific">Moritella viscosa</name>
    <dbReference type="NCBI Taxonomy" id="80854"/>
    <lineage>
        <taxon>Bacteria</taxon>
        <taxon>Pseudomonadati</taxon>
        <taxon>Pseudomonadota</taxon>
        <taxon>Gammaproteobacteria</taxon>
        <taxon>Alteromonadales</taxon>
        <taxon>Moritellaceae</taxon>
        <taxon>Moritella</taxon>
    </lineage>
</organism>
<dbReference type="Pfam" id="PF00196">
    <property type="entry name" value="GerE"/>
    <property type="match status" value="1"/>
</dbReference>
<dbReference type="Proteomes" id="UP000182660">
    <property type="component" value="Unassembled WGS sequence"/>
</dbReference>
<evidence type="ECO:0000256" key="3">
    <source>
        <dbReference type="ARBA" id="ARBA00023015"/>
    </source>
</evidence>
<dbReference type="Gene3D" id="1.25.40.10">
    <property type="entry name" value="Tetratricopeptide repeat domain"/>
    <property type="match status" value="1"/>
</dbReference>
<dbReference type="PRINTS" id="PR00038">
    <property type="entry name" value="HTHLUXR"/>
</dbReference>
<dbReference type="KEGG" id="mvs:MVIS_3185"/>
<protein>
    <recommendedName>
        <fullName evidence="8">HTH-type transcriptional regulator MalT</fullName>
    </recommendedName>
    <alternativeName>
        <fullName evidence="8">ATP-dependent transcriptional activator MalT</fullName>
    </alternativeName>
</protein>
<dbReference type="STRING" id="80854.MVIS_3185"/>
<dbReference type="SUPFAM" id="SSF48452">
    <property type="entry name" value="TPR-like"/>
    <property type="match status" value="1"/>
</dbReference>
<evidence type="ECO:0000256" key="8">
    <source>
        <dbReference type="HAMAP-Rule" id="MF_01247"/>
    </source>
</evidence>
<evidence type="ECO:0000256" key="2">
    <source>
        <dbReference type="ARBA" id="ARBA00022840"/>
    </source>
</evidence>
<dbReference type="Gene3D" id="3.40.50.300">
    <property type="entry name" value="P-loop containing nucleotide triphosphate hydrolases"/>
    <property type="match status" value="1"/>
</dbReference>
<keyword evidence="6 8" id="KW-0804">Transcription</keyword>
<evidence type="ECO:0000313" key="12">
    <source>
        <dbReference type="Proteomes" id="UP000182660"/>
    </source>
</evidence>
<dbReference type="GeneID" id="61294511"/>
<dbReference type="SUPFAM" id="SSF46894">
    <property type="entry name" value="C-terminal effector domain of the bipartite response regulators"/>
    <property type="match status" value="1"/>
</dbReference>
<comment type="subunit">
    <text evidence="8">Monomer in solution. Oligomerizes to an active state in the presence of the positive effectors ATP and maltotriose.</text>
</comment>
<dbReference type="AlphaFoldDB" id="A0A090IIW2"/>
<keyword evidence="5 8" id="KW-0010">Activator</keyword>
<dbReference type="Gene3D" id="1.10.10.10">
    <property type="entry name" value="Winged helix-like DNA-binding domain superfamily/Winged helix DNA-binding domain"/>
    <property type="match status" value="1"/>
</dbReference>
<dbReference type="InterPro" id="IPR023768">
    <property type="entry name" value="Tscrpt_reg_HTH_MalT"/>
</dbReference>
<dbReference type="SUPFAM" id="SSF52540">
    <property type="entry name" value="P-loop containing nucleoside triphosphate hydrolases"/>
    <property type="match status" value="1"/>
</dbReference>
<evidence type="ECO:0000256" key="1">
    <source>
        <dbReference type="ARBA" id="ARBA00022741"/>
    </source>
</evidence>
<dbReference type="RefSeq" id="WP_045111232.1">
    <property type="nucleotide sequence ID" value="NZ_CAWQZC010000067.1"/>
</dbReference>
<comment type="similarity">
    <text evidence="8">Belongs to the MalT family.</text>
</comment>
<dbReference type="InterPro" id="IPR027417">
    <property type="entry name" value="P-loop_NTPase"/>
</dbReference>
<dbReference type="InterPro" id="IPR041617">
    <property type="entry name" value="TPR_MalT"/>
</dbReference>
<dbReference type="CDD" id="cd06170">
    <property type="entry name" value="LuxR_C_like"/>
    <property type="match status" value="1"/>
</dbReference>
<evidence type="ECO:0000256" key="7">
    <source>
        <dbReference type="ARBA" id="ARBA00023277"/>
    </source>
</evidence>
<dbReference type="InterPro" id="IPR059106">
    <property type="entry name" value="WHD_MalT"/>
</dbReference>
<reference evidence="10 12" key="1">
    <citation type="submission" date="2016-11" db="EMBL/GenBank/DDBJ databases">
        <authorList>
            <person name="Klemetsen T."/>
        </authorList>
    </citation>
    <scope>NUCLEOTIDE SEQUENCE [LARGE SCALE GENOMIC DNA]</scope>
    <source>
        <strain evidence="10">MT 2528</strain>
    </source>
</reference>
<dbReference type="HAMAP" id="MF_01247">
    <property type="entry name" value="HTH_type_MalT"/>
    <property type="match status" value="1"/>
</dbReference>
<dbReference type="PROSITE" id="PS50043">
    <property type="entry name" value="HTH_LUXR_2"/>
    <property type="match status" value="1"/>
</dbReference>
<keyword evidence="7 8" id="KW-0119">Carbohydrate metabolism</keyword>
<dbReference type="EMBL" id="FPLJ01000023">
    <property type="protein sequence ID" value="SGY85419.1"/>
    <property type="molecule type" value="Genomic_DNA"/>
</dbReference>
<accession>A0A090IIW2</accession>
<dbReference type="GO" id="GO:0045913">
    <property type="term" value="P:positive regulation of carbohydrate metabolic process"/>
    <property type="evidence" value="ECO:0007669"/>
    <property type="project" value="UniProtKB-UniRule"/>
</dbReference>
<dbReference type="Proteomes" id="UP000183794">
    <property type="component" value="Unassembled WGS sequence"/>
</dbReference>
<dbReference type="InterPro" id="IPR011990">
    <property type="entry name" value="TPR-like_helical_dom_sf"/>
</dbReference>
<feature type="domain" description="HTH luxR-type" evidence="9">
    <location>
        <begin position="833"/>
        <end position="898"/>
    </location>
</feature>
<keyword evidence="2 8" id="KW-0067">ATP-binding</keyword>
<dbReference type="Pfam" id="PF25873">
    <property type="entry name" value="WHD_MalT"/>
    <property type="match status" value="1"/>
</dbReference>
<dbReference type="HOGENOM" id="CLU_006325_3_0_6"/>
<dbReference type="NCBIfam" id="NF003420">
    <property type="entry name" value="PRK04841.1"/>
    <property type="match status" value="1"/>
</dbReference>
<dbReference type="Pfam" id="PF17874">
    <property type="entry name" value="TPR_MalT"/>
    <property type="match status" value="1"/>
</dbReference>
<dbReference type="EMBL" id="FPLD01000135">
    <property type="protein sequence ID" value="SGZ18382.1"/>
    <property type="molecule type" value="Genomic_DNA"/>
</dbReference>
<name>A0A090IIW2_9GAMM</name>